<proteinExistence type="predicted"/>
<evidence type="ECO:0000313" key="1">
    <source>
        <dbReference type="EMBL" id="MEX1663731.1"/>
    </source>
</evidence>
<dbReference type="EMBL" id="JBFRYC010000027">
    <property type="protein sequence ID" value="MEX1663731.1"/>
    <property type="molecule type" value="Genomic_DNA"/>
</dbReference>
<dbReference type="Proteomes" id="UP001557465">
    <property type="component" value="Unassembled WGS sequence"/>
</dbReference>
<evidence type="ECO:0000313" key="2">
    <source>
        <dbReference type="Proteomes" id="UP001557465"/>
    </source>
</evidence>
<dbReference type="RefSeq" id="WP_368393230.1">
    <property type="nucleotide sequence ID" value="NZ_JBFRYC010000027.1"/>
</dbReference>
<name>A0ABV3TQE1_9RHOB</name>
<sequence>MGATRNELAALAADGVLLPATAVPTVKYPWRLEDGLALVAKLKALVQEDTVSSDGCETVQMASKRSGLRVGAIIDAIRKGMLRLGGLPGIEGYHGFAVQKAEINLLALQGSADAAQDLIPATEFSRTISQRGRDGFIALLAAGHSPSVRMTAPKDGVCVFYLRATDIDAFRARFVTLPMLIERFGEHVNTILARLRAANLRPFAPEGESYGHIYLREEVERSLRCKV</sequence>
<organism evidence="1 2">
    <name type="scientific">Thioclava arctica</name>
    <dbReference type="NCBI Taxonomy" id="3238301"/>
    <lineage>
        <taxon>Bacteria</taxon>
        <taxon>Pseudomonadati</taxon>
        <taxon>Pseudomonadota</taxon>
        <taxon>Alphaproteobacteria</taxon>
        <taxon>Rhodobacterales</taxon>
        <taxon>Paracoccaceae</taxon>
        <taxon>Thioclava</taxon>
    </lineage>
</organism>
<keyword evidence="2" id="KW-1185">Reference proteome</keyword>
<accession>A0ABV3TQE1</accession>
<gene>
    <name evidence="1" type="ORF">AB4874_19320</name>
</gene>
<comment type="caution">
    <text evidence="1">The sequence shown here is derived from an EMBL/GenBank/DDBJ whole genome shotgun (WGS) entry which is preliminary data.</text>
</comment>
<reference evidence="1 2" key="1">
    <citation type="journal article" date="2011" name="Int. J. Syst. Evol. Microbiol.">
        <title>Zhongshania antarctica gen. nov., sp. nov. and Zhongshania guokunii sp. nov., gammaproteobacteria respectively isolated from coastal attached (fast) ice and surface seawater of the Antarctic.</title>
        <authorList>
            <person name="Li H.J."/>
            <person name="Zhang X.Y."/>
            <person name="Chen C.X."/>
            <person name="Zhang Y.J."/>
            <person name="Gao Z.M."/>
            <person name="Yu Y."/>
            <person name="Chen X.L."/>
            <person name="Chen B."/>
            <person name="Zhang Y.Z."/>
        </authorList>
    </citation>
    <scope>NUCLEOTIDE SEQUENCE [LARGE SCALE GENOMIC DNA]</scope>
    <source>
        <strain evidence="1 2">15-R06ZXC-3</strain>
    </source>
</reference>
<protein>
    <submittedName>
        <fullName evidence="1">Uncharacterized protein</fullName>
    </submittedName>
</protein>